<organism evidence="2 3">
    <name type="scientific">Macrostomum lignano</name>
    <dbReference type="NCBI Taxonomy" id="282301"/>
    <lineage>
        <taxon>Eukaryota</taxon>
        <taxon>Metazoa</taxon>
        <taxon>Spiralia</taxon>
        <taxon>Lophotrochozoa</taxon>
        <taxon>Platyhelminthes</taxon>
        <taxon>Rhabditophora</taxon>
        <taxon>Macrostomorpha</taxon>
        <taxon>Macrostomida</taxon>
        <taxon>Macrostomidae</taxon>
        <taxon>Macrostomum</taxon>
    </lineage>
</organism>
<dbReference type="OrthoDB" id="6224010at2759"/>
<protein>
    <recommendedName>
        <fullName evidence="4">COX assembly mitochondrial protein</fullName>
    </recommendedName>
</protein>
<dbReference type="STRING" id="282301.A0A267ER18"/>
<evidence type="ECO:0000313" key="2">
    <source>
        <dbReference type="EMBL" id="PAA63279.1"/>
    </source>
</evidence>
<evidence type="ECO:0008006" key="4">
    <source>
        <dbReference type="Google" id="ProtNLM"/>
    </source>
</evidence>
<dbReference type="Proteomes" id="UP000215902">
    <property type="component" value="Unassembled WGS sequence"/>
</dbReference>
<proteinExistence type="predicted"/>
<reference evidence="2 3" key="1">
    <citation type="submission" date="2017-06" db="EMBL/GenBank/DDBJ databases">
        <title>A platform for efficient transgenesis in Macrostomum lignano, a flatworm model organism for stem cell research.</title>
        <authorList>
            <person name="Berezikov E."/>
        </authorList>
    </citation>
    <scope>NUCLEOTIDE SEQUENCE [LARGE SCALE GENOMIC DNA]</scope>
    <source>
        <strain evidence="2">DV1</strain>
        <tissue evidence="2">Whole organism</tissue>
    </source>
</reference>
<evidence type="ECO:0000256" key="1">
    <source>
        <dbReference type="SAM" id="MobiDB-lite"/>
    </source>
</evidence>
<keyword evidence="3" id="KW-1185">Reference proteome</keyword>
<comment type="caution">
    <text evidence="2">The sequence shown here is derived from an EMBL/GenBank/DDBJ whole genome shotgun (WGS) entry which is preliminary data.</text>
</comment>
<name>A0A267ER18_9PLAT</name>
<dbReference type="AlphaFoldDB" id="A0A267ER18"/>
<dbReference type="EMBL" id="NIVC01001859">
    <property type="protein sequence ID" value="PAA63279.1"/>
    <property type="molecule type" value="Genomic_DNA"/>
</dbReference>
<sequence>VARMGLGLGKHAPGGKNAHEIGVLPASAGGGPKGLGDPKDMSLRSVEVNTIIPELMRERLRTEPHLCLTAWRLFGACGKRHGGLSFYQCREEIKGIKACHHEKFDSIRDETTELYLMMRAKYRRTGIGHPIRRKEANRDEWFTFEMAEAERRLLNST</sequence>
<gene>
    <name evidence="2" type="ORF">BOX15_Mlig005565g1</name>
</gene>
<evidence type="ECO:0000313" key="3">
    <source>
        <dbReference type="Proteomes" id="UP000215902"/>
    </source>
</evidence>
<feature type="non-terminal residue" evidence="2">
    <location>
        <position position="1"/>
    </location>
</feature>
<accession>A0A267ER18</accession>
<feature type="region of interest" description="Disordered" evidence="1">
    <location>
        <begin position="19"/>
        <end position="40"/>
    </location>
</feature>